<proteinExistence type="predicted"/>
<accession>A0A162BPM7</accession>
<dbReference type="NCBIfam" id="TIGR04267">
    <property type="entry name" value="mod_HExxH"/>
    <property type="match status" value="1"/>
</dbReference>
<organism evidence="1 2">
    <name type="scientific">Pseudomonas fluorescens</name>
    <dbReference type="NCBI Taxonomy" id="294"/>
    <lineage>
        <taxon>Bacteria</taxon>
        <taxon>Pseudomonadati</taxon>
        <taxon>Pseudomonadota</taxon>
        <taxon>Gammaproteobacteria</taxon>
        <taxon>Pseudomonadales</taxon>
        <taxon>Pseudomonadaceae</taxon>
        <taxon>Pseudomonas</taxon>
    </lineage>
</organism>
<comment type="caution">
    <text evidence="1">The sequence shown here is derived from an EMBL/GenBank/DDBJ whole genome shotgun (WGS) entry which is preliminary data.</text>
</comment>
<evidence type="ECO:0000313" key="1">
    <source>
        <dbReference type="EMBL" id="KZN18503.1"/>
    </source>
</evidence>
<dbReference type="RefSeq" id="WP_063342717.1">
    <property type="nucleotide sequence ID" value="NZ_LUKJ01000003.1"/>
</dbReference>
<dbReference type="Proteomes" id="UP000076489">
    <property type="component" value="Unassembled WGS sequence"/>
</dbReference>
<dbReference type="OrthoDB" id="6970119at2"/>
<evidence type="ECO:0000313" key="2">
    <source>
        <dbReference type="Proteomes" id="UP000076489"/>
    </source>
</evidence>
<sequence>MDIGSSGQRELSVDDLFQGTTFLPDSEPSRFEVLLEQVSRNRYTCFAALYTELFQLFPRAPHLAEFFEQAFNLIVPPTREQRLIINDPVFQIWNLLASHHTNLVITKKAADTHELEKMLIEFPEMLARVKATDTARPNDYCPPVYRFNVDPLVAIAAPPSYEFPEDEATRKQLEHGGYSVNFFRDVVNIALLRIEHTWPACHEQFKKLVKSICYLPDGSFRSCSASRFTGIILISSRDDSILDLEESLVHEATHQLLYNIVEVCPVLNEEASREAVCTLPWSGQKRDLYGYFHAFFVYIALVKYMGRVRSRSSRELLRAQKRLVFILQGLIKALPDFEASADFTPQGRQLLENLIKEVRTLENQYAGLLAISGAQVERQRLLGMTG</sequence>
<reference evidence="1 2" key="2">
    <citation type="journal article" date="2018" name="Nature">
        <title>Mutant phenotypes for thousands of bacterial genes of unknown function.</title>
        <authorList>
            <person name="Price M.N."/>
            <person name="Wetmore K.M."/>
            <person name="Waters R.J."/>
            <person name="Callaghan M."/>
            <person name="Ray J."/>
            <person name="Liu H."/>
            <person name="Kuehl J.V."/>
            <person name="Melnyk R.A."/>
            <person name="Lamson J.S."/>
            <person name="Suh Y."/>
            <person name="Carlson H.K."/>
            <person name="Esquivel Z."/>
            <person name="Sadeeshkumar H."/>
            <person name="Chakraborty R."/>
            <person name="Zane G.M."/>
            <person name="Rubin B.E."/>
            <person name="Wall J.D."/>
            <person name="Visel A."/>
            <person name="Bristow J."/>
            <person name="Blow M.J."/>
            <person name="Arkin A.P."/>
            <person name="Deutschbauer A.M."/>
        </authorList>
    </citation>
    <scope>NUCLEOTIDE SEQUENCE [LARGE SCALE GENOMIC DNA]</scope>
    <source>
        <strain evidence="1 2">FW300-N1B4</strain>
    </source>
</reference>
<dbReference type="EMBL" id="LUKJ01000003">
    <property type="protein sequence ID" value="KZN18503.1"/>
    <property type="molecule type" value="Genomic_DNA"/>
</dbReference>
<protein>
    <submittedName>
        <fullName evidence="1">HEXXH motif domain-containing protein</fullName>
    </submittedName>
</protein>
<name>A0A162BPM7_PSEFL</name>
<dbReference type="AlphaFoldDB" id="A0A162BPM7"/>
<reference evidence="2" key="1">
    <citation type="submission" date="2016-03" db="EMBL/GenBank/DDBJ databases">
        <authorList>
            <person name="Ray J."/>
            <person name="Price M."/>
            <person name="Deutschbauer A."/>
        </authorList>
    </citation>
    <scope>NUCLEOTIDE SEQUENCE [LARGE SCALE GENOMIC DNA]</scope>
    <source>
        <strain evidence="2">FW300-N1B4</strain>
    </source>
</reference>
<gene>
    <name evidence="1" type="ORF">A1D17_20900</name>
</gene>
<dbReference type="InterPro" id="IPR026337">
    <property type="entry name" value="AKG_HExxH"/>
</dbReference>